<proteinExistence type="predicted"/>
<dbReference type="Pfam" id="PF02517">
    <property type="entry name" value="Rce1-like"/>
    <property type="match status" value="1"/>
</dbReference>
<feature type="transmembrane region" description="Helical" evidence="1">
    <location>
        <begin position="114"/>
        <end position="136"/>
    </location>
</feature>
<dbReference type="EC" id="3.4.-.-" evidence="3"/>
<dbReference type="RefSeq" id="WP_221030637.1">
    <property type="nucleotide sequence ID" value="NZ_CP139781.1"/>
</dbReference>
<evidence type="ECO:0000313" key="3">
    <source>
        <dbReference type="EMBL" id="WRQ86801.1"/>
    </source>
</evidence>
<evidence type="ECO:0000313" key="4">
    <source>
        <dbReference type="Proteomes" id="UP000738431"/>
    </source>
</evidence>
<name>A0ABZ1C4Z3_9BACT</name>
<reference evidence="3 4" key="1">
    <citation type="submission" date="2021-08" db="EMBL/GenBank/DDBJ databases">
        <authorList>
            <person name="Zhang D."/>
            <person name="Zhang A."/>
            <person name="Wang L."/>
        </authorList>
    </citation>
    <scope>NUCLEOTIDE SEQUENCE [LARGE SCALE GENOMIC DNA]</scope>
    <source>
        <strain evidence="3 4">WL0086</strain>
    </source>
</reference>
<protein>
    <submittedName>
        <fullName evidence="3">CPBP family glutamic-type intramembrane protease</fullName>
        <ecNumber evidence="3">3.4.-.-</ecNumber>
    </submittedName>
</protein>
<dbReference type="EMBL" id="CP139781">
    <property type="protein sequence ID" value="WRQ86801.1"/>
    <property type="molecule type" value="Genomic_DNA"/>
</dbReference>
<keyword evidence="4" id="KW-1185">Reference proteome</keyword>
<dbReference type="GO" id="GO:0008233">
    <property type="term" value="F:peptidase activity"/>
    <property type="evidence" value="ECO:0007669"/>
    <property type="project" value="UniProtKB-KW"/>
</dbReference>
<accession>A0ABZ1C4Z3</accession>
<dbReference type="InterPro" id="IPR003675">
    <property type="entry name" value="Rce1/LyrA-like_dom"/>
</dbReference>
<gene>
    <name evidence="3" type="ORF">K1X11_018470</name>
</gene>
<organism evidence="3 4">
    <name type="scientific">Actomonas aquatica</name>
    <dbReference type="NCBI Taxonomy" id="2866162"/>
    <lineage>
        <taxon>Bacteria</taxon>
        <taxon>Pseudomonadati</taxon>
        <taxon>Verrucomicrobiota</taxon>
        <taxon>Opitutia</taxon>
        <taxon>Opitutales</taxon>
        <taxon>Opitutaceae</taxon>
        <taxon>Actomonas</taxon>
    </lineage>
</organism>
<keyword evidence="1" id="KW-0472">Membrane</keyword>
<keyword evidence="1" id="KW-1133">Transmembrane helix</keyword>
<feature type="domain" description="CAAX prenyl protease 2/Lysostaphin resistance protein A-like" evidence="2">
    <location>
        <begin position="80"/>
        <end position="188"/>
    </location>
</feature>
<dbReference type="Proteomes" id="UP000738431">
    <property type="component" value="Chromosome"/>
</dbReference>
<evidence type="ECO:0000259" key="2">
    <source>
        <dbReference type="Pfam" id="PF02517"/>
    </source>
</evidence>
<keyword evidence="3" id="KW-0378">Hydrolase</keyword>
<dbReference type="GO" id="GO:0006508">
    <property type="term" value="P:proteolysis"/>
    <property type="evidence" value="ECO:0007669"/>
    <property type="project" value="UniProtKB-KW"/>
</dbReference>
<reference evidence="3 4" key="2">
    <citation type="submission" date="2023-12" db="EMBL/GenBank/DDBJ databases">
        <title>Description of an unclassified Opitutus bacterium of Verrucomicrobiota.</title>
        <authorList>
            <person name="Zhang D.-F."/>
        </authorList>
    </citation>
    <scope>NUCLEOTIDE SEQUENCE [LARGE SCALE GENOMIC DNA]</scope>
    <source>
        <strain evidence="3 4">WL0086</strain>
    </source>
</reference>
<keyword evidence="1" id="KW-0812">Transmembrane</keyword>
<keyword evidence="3" id="KW-0645">Protease</keyword>
<evidence type="ECO:0000256" key="1">
    <source>
        <dbReference type="SAM" id="Phobius"/>
    </source>
</evidence>
<feature type="transmembrane region" description="Helical" evidence="1">
    <location>
        <begin position="44"/>
        <end position="61"/>
    </location>
</feature>
<feature type="transmembrane region" description="Helical" evidence="1">
    <location>
        <begin position="6"/>
        <end position="23"/>
    </location>
</feature>
<sequence>MTDSPWLTLALIAGGGYFTFLWWQDFSAQRAGKPNPGALPGATPTTWLAVIVAVLGGLLIVAAETWGELRLGIADEQSQVTVLFCLYTLLAAVIEEIIFRGFIVPAESRGRATLLGGVFAASLVFALAHPFLWSWGDEGLTLNFGTKGWFSTAAVFVSSLWFYYVRFMSANSSRSLLPCFAAHGAKNLAVIIIKAAQGFVVGWF</sequence>
<feature type="transmembrane region" description="Helical" evidence="1">
    <location>
        <begin position="81"/>
        <end position="102"/>
    </location>
</feature>
<feature type="transmembrane region" description="Helical" evidence="1">
    <location>
        <begin position="148"/>
        <end position="165"/>
    </location>
</feature>